<evidence type="ECO:0000313" key="3">
    <source>
        <dbReference type="Proteomes" id="UP000464751"/>
    </source>
</evidence>
<dbReference type="SUPFAM" id="SSF51735">
    <property type="entry name" value="NAD(P)-binding Rossmann-fold domains"/>
    <property type="match status" value="1"/>
</dbReference>
<dbReference type="PANTHER" id="PTHR43245">
    <property type="entry name" value="BIFUNCTIONAL POLYMYXIN RESISTANCE PROTEIN ARNA"/>
    <property type="match status" value="1"/>
</dbReference>
<protein>
    <submittedName>
        <fullName evidence="2">NAD(P)-dependent oxidoreductase</fullName>
    </submittedName>
</protein>
<keyword evidence="3" id="KW-1185">Reference proteome</keyword>
<dbReference type="InterPro" id="IPR050177">
    <property type="entry name" value="Lipid_A_modif_metabolic_enz"/>
</dbReference>
<dbReference type="InterPro" id="IPR001509">
    <property type="entry name" value="Epimerase_deHydtase"/>
</dbReference>
<dbReference type="InterPro" id="IPR020904">
    <property type="entry name" value="Sc_DH/Rdtase_CS"/>
</dbReference>
<dbReference type="Pfam" id="PF01370">
    <property type="entry name" value="Epimerase"/>
    <property type="match status" value="1"/>
</dbReference>
<evidence type="ECO:0000259" key="1">
    <source>
        <dbReference type="Pfam" id="PF01370"/>
    </source>
</evidence>
<name>A0A6P1YQ50_9HYPH</name>
<reference evidence="2 3" key="1">
    <citation type="submission" date="2020-02" db="EMBL/GenBank/DDBJ databases">
        <authorList>
            <person name="Li G."/>
        </authorList>
    </citation>
    <scope>NUCLEOTIDE SEQUENCE [LARGE SCALE GENOMIC DNA]</scope>
    <source>
        <strain evidence="2 3">DSM 102029</strain>
    </source>
</reference>
<proteinExistence type="predicted"/>
<organism evidence="2 3">
    <name type="scientific">Ancylobacter pratisalsi</name>
    <dbReference type="NCBI Taxonomy" id="1745854"/>
    <lineage>
        <taxon>Bacteria</taxon>
        <taxon>Pseudomonadati</taxon>
        <taxon>Pseudomonadota</taxon>
        <taxon>Alphaproteobacteria</taxon>
        <taxon>Hyphomicrobiales</taxon>
        <taxon>Xanthobacteraceae</taxon>
        <taxon>Ancylobacter</taxon>
    </lineage>
</organism>
<dbReference type="PROSITE" id="PS00061">
    <property type="entry name" value="ADH_SHORT"/>
    <property type="match status" value="1"/>
</dbReference>
<dbReference type="KEGG" id="apra:G3A50_19040"/>
<feature type="domain" description="NAD-dependent epimerase/dehydratase" evidence="1">
    <location>
        <begin position="16"/>
        <end position="229"/>
    </location>
</feature>
<accession>A0A6P1YQ50</accession>
<gene>
    <name evidence="2" type="ORF">G3A50_19040</name>
</gene>
<evidence type="ECO:0000313" key="2">
    <source>
        <dbReference type="EMBL" id="QIB35568.1"/>
    </source>
</evidence>
<dbReference type="AlphaFoldDB" id="A0A6P1YQ50"/>
<dbReference type="RefSeq" id="WP_163076708.1">
    <property type="nucleotide sequence ID" value="NZ_CP048630.1"/>
</dbReference>
<sequence>MMSMRMGAAPSRPRVHVTGGSGFIGRAVAARLAGEGYEVSASDLHGSEEVAALDLRERAGVIAHIADLAPDIVVHAGAISGTMLAIDDPALMFDVNVAGTLNLVEAMRRAGVPRLVFLSSNAVYAPAPSRAPVSESAALGPSDAYGASKLAAEAVLRCYGESHAISTLALRVSSVFGPGRVTPYLISQTLDALGRRAPLTVTDERSNMRQFIHIDDAVEAVCRAVETEHPGFTPINITGGTYLSEEAIVRILAAGMPDADITVIADRGCDDDGRVGPLDITRAQALLGYVPSIDIAAALADLARAAGAGTSAPDPHAQDTR</sequence>
<dbReference type="Proteomes" id="UP000464751">
    <property type="component" value="Chromosome"/>
</dbReference>
<dbReference type="EMBL" id="CP048630">
    <property type="protein sequence ID" value="QIB35568.1"/>
    <property type="molecule type" value="Genomic_DNA"/>
</dbReference>
<dbReference type="CDD" id="cd08946">
    <property type="entry name" value="SDR_e"/>
    <property type="match status" value="1"/>
</dbReference>
<dbReference type="Gene3D" id="3.40.50.720">
    <property type="entry name" value="NAD(P)-binding Rossmann-like Domain"/>
    <property type="match status" value="1"/>
</dbReference>
<dbReference type="InterPro" id="IPR036291">
    <property type="entry name" value="NAD(P)-bd_dom_sf"/>
</dbReference>